<dbReference type="AlphaFoldDB" id="A0A3N6LWL6"/>
<sequence>MGLETVESASPRSASPAARIPAAETSARGAISMSSERETADASSDDTASGLVCGRCDDPIRRDRVIRLSTEPCPELAERYEPVAKPYCSDCIAAIGMLAFATHPRSRCPTSRVARDGR</sequence>
<dbReference type="EMBL" id="REFY01000001">
    <property type="protein sequence ID" value="RQG93257.1"/>
    <property type="molecule type" value="Genomic_DNA"/>
</dbReference>
<accession>A0A3N6LWL6</accession>
<protein>
    <submittedName>
        <fullName evidence="2">Uncharacterized protein</fullName>
    </submittedName>
</protein>
<feature type="compositionally biased region" description="Low complexity" evidence="1">
    <location>
        <begin position="8"/>
        <end position="23"/>
    </location>
</feature>
<feature type="region of interest" description="Disordered" evidence="1">
    <location>
        <begin position="1"/>
        <end position="51"/>
    </location>
</feature>
<gene>
    <name evidence="2" type="ORF">EA462_03435</name>
</gene>
<name>A0A3N6LWL6_9EURY</name>
<proteinExistence type="predicted"/>
<evidence type="ECO:0000313" key="2">
    <source>
        <dbReference type="EMBL" id="RQG93257.1"/>
    </source>
</evidence>
<dbReference type="Proteomes" id="UP000273828">
    <property type="component" value="Unassembled WGS sequence"/>
</dbReference>
<evidence type="ECO:0000256" key="1">
    <source>
        <dbReference type="SAM" id="MobiDB-lite"/>
    </source>
</evidence>
<comment type="caution">
    <text evidence="2">The sequence shown here is derived from an EMBL/GenBank/DDBJ whole genome shotgun (WGS) entry which is preliminary data.</text>
</comment>
<keyword evidence="3" id="KW-1185">Reference proteome</keyword>
<evidence type="ECO:0000313" key="3">
    <source>
        <dbReference type="Proteomes" id="UP000273828"/>
    </source>
</evidence>
<organism evidence="2 3">
    <name type="scientific">Natrarchaeobius halalkaliphilus</name>
    <dbReference type="NCBI Taxonomy" id="1679091"/>
    <lineage>
        <taxon>Archaea</taxon>
        <taxon>Methanobacteriati</taxon>
        <taxon>Methanobacteriota</taxon>
        <taxon>Stenosarchaea group</taxon>
        <taxon>Halobacteria</taxon>
        <taxon>Halobacteriales</taxon>
        <taxon>Natrialbaceae</taxon>
        <taxon>Natrarchaeobius</taxon>
    </lineage>
</organism>
<reference evidence="2 3" key="1">
    <citation type="submission" date="2018-10" db="EMBL/GenBank/DDBJ databases">
        <title>Natrarchaeobius chitinivorans gen. nov., sp. nov., and Natrarchaeobius haloalkaliphilus sp. nov., alkaliphilic, chitin-utilizing haloarchaea from hypersaline alkaline lakes.</title>
        <authorList>
            <person name="Sorokin D.Y."/>
            <person name="Elcheninov A.G."/>
            <person name="Kostrikina N.A."/>
            <person name="Bale N.J."/>
            <person name="Sinninghe Damste J.S."/>
            <person name="Khijniak T.V."/>
            <person name="Kublanov I.V."/>
            <person name="Toshchakov S.V."/>
        </authorList>
    </citation>
    <scope>NUCLEOTIDE SEQUENCE [LARGE SCALE GENOMIC DNA]</scope>
    <source>
        <strain evidence="2 3">AArcht-Sl</strain>
    </source>
</reference>